<gene>
    <name evidence="2" type="ORF">NG895_11860</name>
</gene>
<proteinExistence type="predicted"/>
<accession>A0A9X2FAH2</accession>
<dbReference type="Pfam" id="PF06114">
    <property type="entry name" value="Peptidase_M78"/>
    <property type="match status" value="1"/>
</dbReference>
<comment type="caution">
    <text evidence="2">The sequence shown here is derived from an EMBL/GenBank/DDBJ whole genome shotgun (WGS) entry which is preliminary data.</text>
</comment>
<organism evidence="2 3">
    <name type="scientific">Aeoliella straminimaris</name>
    <dbReference type="NCBI Taxonomy" id="2954799"/>
    <lineage>
        <taxon>Bacteria</taxon>
        <taxon>Pseudomonadati</taxon>
        <taxon>Planctomycetota</taxon>
        <taxon>Planctomycetia</taxon>
        <taxon>Pirellulales</taxon>
        <taxon>Lacipirellulaceae</taxon>
        <taxon>Aeoliella</taxon>
    </lineage>
</organism>
<sequence length="260" mass="29366">MFFDVPVRDYNSALDTVAEELLWEAGVHEPPVDAFLIAMRLGVVVTEDVALPGRAQLVRLDDRLAAANRAGGEVELATASPTIVLGQELRFERRQFAVAHELGEFAAVRVCEHLAINPRQMPLGSREQVANALAGRLLLPQRWLQKSGEMCQWDLAVLKEMHWTASHELIARRLLDCAPPVVITLFDEGRVTWRRSNLGRSAAAMLTAEHDCWQQCHHWATATDEQVDLADGARAVVRCWPVHEPHWRREIMRTELVSYE</sequence>
<dbReference type="Proteomes" id="UP001155241">
    <property type="component" value="Unassembled WGS sequence"/>
</dbReference>
<dbReference type="EMBL" id="JAMXLR010000036">
    <property type="protein sequence ID" value="MCO6044603.1"/>
    <property type="molecule type" value="Genomic_DNA"/>
</dbReference>
<dbReference type="AlphaFoldDB" id="A0A9X2FAH2"/>
<feature type="domain" description="IrrE N-terminal-like" evidence="1">
    <location>
        <begin position="75"/>
        <end position="174"/>
    </location>
</feature>
<evidence type="ECO:0000313" key="2">
    <source>
        <dbReference type="EMBL" id="MCO6044603.1"/>
    </source>
</evidence>
<dbReference type="RefSeq" id="WP_252852713.1">
    <property type="nucleotide sequence ID" value="NZ_JAMXLR010000036.1"/>
</dbReference>
<reference evidence="2" key="1">
    <citation type="submission" date="2022-06" db="EMBL/GenBank/DDBJ databases">
        <title>Aeoliella straminimaris, a novel planctomycete from sediments.</title>
        <authorList>
            <person name="Vitorino I.R."/>
            <person name="Lage O.M."/>
        </authorList>
    </citation>
    <scope>NUCLEOTIDE SEQUENCE</scope>
    <source>
        <strain evidence="2">ICT_H6.2</strain>
    </source>
</reference>
<name>A0A9X2FAH2_9BACT</name>
<evidence type="ECO:0000313" key="3">
    <source>
        <dbReference type="Proteomes" id="UP001155241"/>
    </source>
</evidence>
<evidence type="ECO:0000259" key="1">
    <source>
        <dbReference type="Pfam" id="PF06114"/>
    </source>
</evidence>
<dbReference type="InterPro" id="IPR010359">
    <property type="entry name" value="IrrE_HExxH"/>
</dbReference>
<keyword evidence="3" id="KW-1185">Reference proteome</keyword>
<protein>
    <submittedName>
        <fullName evidence="2">ImmA/IrrE family metallo-endopeptidase</fullName>
    </submittedName>
</protein>